<sequence>MSVIKFEEAAKEAARNEEFREIFRTMEQNLKLPETAFQDASMSRIYISKLAWAYYSAYSAIIMNAVIRLQALKNGIDKDFTDKERLRGLIKEALPSVGDKIDEFDTGAYYYFLETIEDMILRECEKTLKGEEADQESMEKAAAIIKKASELKNSITKEGAEMRS</sequence>
<dbReference type="EMBL" id="QZMU01000001">
    <property type="protein sequence ID" value="RRQ21662.1"/>
    <property type="molecule type" value="Genomic_DNA"/>
</dbReference>
<accession>A0A426QIR6</accession>
<gene>
    <name evidence="1" type="ORF">D6C00_06680</name>
</gene>
<organism evidence="1 2">
    <name type="scientific">Thiohalobacter thiocyanaticus</name>
    <dbReference type="NCBI Taxonomy" id="585455"/>
    <lineage>
        <taxon>Bacteria</taxon>
        <taxon>Pseudomonadati</taxon>
        <taxon>Pseudomonadota</taxon>
        <taxon>Gammaproteobacteria</taxon>
        <taxon>Thiohalobacterales</taxon>
        <taxon>Thiohalobacteraceae</taxon>
        <taxon>Thiohalobacter</taxon>
    </lineage>
</organism>
<protein>
    <submittedName>
        <fullName evidence="1">Uncharacterized protein</fullName>
    </submittedName>
</protein>
<name>A0A426QIR6_9GAMM</name>
<dbReference type="Proteomes" id="UP000287798">
    <property type="component" value="Unassembled WGS sequence"/>
</dbReference>
<proteinExistence type="predicted"/>
<evidence type="ECO:0000313" key="2">
    <source>
        <dbReference type="Proteomes" id="UP000287798"/>
    </source>
</evidence>
<keyword evidence="2" id="KW-1185">Reference proteome</keyword>
<reference evidence="1 2" key="1">
    <citation type="journal article" date="2010" name="Int. J. Syst. Evol. Microbiol.">
        <title>Thiohalobacter thiocyanaticus gen. nov., sp. nov., a moderately halophilic, sulfur-oxidizing gammaproteobacterium from hypersaline lakes, that utilizes thiocyanate.</title>
        <authorList>
            <person name="Sorokin D.Y."/>
            <person name="Kovaleva O.L."/>
            <person name="Tourova T.P."/>
            <person name="Muyzer G."/>
        </authorList>
    </citation>
    <scope>NUCLEOTIDE SEQUENCE [LARGE SCALE GENOMIC DNA]</scope>
    <source>
        <strain evidence="1 2">Hrh1</strain>
    </source>
</reference>
<dbReference type="AlphaFoldDB" id="A0A426QIR6"/>
<evidence type="ECO:0000313" key="1">
    <source>
        <dbReference type="EMBL" id="RRQ21662.1"/>
    </source>
</evidence>
<comment type="caution">
    <text evidence="1">The sequence shown here is derived from an EMBL/GenBank/DDBJ whole genome shotgun (WGS) entry which is preliminary data.</text>
</comment>